<reference evidence="2" key="1">
    <citation type="submission" date="2016-11" db="UniProtKB">
        <authorList>
            <consortium name="WormBaseParasite"/>
        </authorList>
    </citation>
    <scope>IDENTIFICATION</scope>
    <source>
        <strain evidence="2">KR3021</strain>
    </source>
</reference>
<organism evidence="1 2">
    <name type="scientific">Rhabditophanes sp. KR3021</name>
    <dbReference type="NCBI Taxonomy" id="114890"/>
    <lineage>
        <taxon>Eukaryota</taxon>
        <taxon>Metazoa</taxon>
        <taxon>Ecdysozoa</taxon>
        <taxon>Nematoda</taxon>
        <taxon>Chromadorea</taxon>
        <taxon>Rhabditida</taxon>
        <taxon>Tylenchina</taxon>
        <taxon>Panagrolaimomorpha</taxon>
        <taxon>Strongyloidoidea</taxon>
        <taxon>Alloionematidae</taxon>
        <taxon>Rhabditophanes</taxon>
    </lineage>
</organism>
<dbReference type="Proteomes" id="UP000095286">
    <property type="component" value="Unplaced"/>
</dbReference>
<evidence type="ECO:0000313" key="1">
    <source>
        <dbReference type="Proteomes" id="UP000095286"/>
    </source>
</evidence>
<sequence length="148" mass="17090">MYPKKVVTFQYRGVWRHIILDRGGPARLQQFAYDGTFRCRFNSFPEFHRRLLINCGRHIREPSDVLCHKSLYYVTDYKAHNICVFDTQANLIRKFGNTSITPYPVGLSVTPNDIILVGDSHGNRYHISGFNSEGKLVTEHECPDVKVT</sequence>
<protein>
    <submittedName>
        <fullName evidence="2">DUF295 domain-containing protein</fullName>
    </submittedName>
</protein>
<name>A0AC35TW57_9BILA</name>
<dbReference type="WBParaSite" id="RSKR_0000489500.1">
    <property type="protein sequence ID" value="RSKR_0000489500.1"/>
    <property type="gene ID" value="RSKR_0000489500"/>
</dbReference>
<accession>A0AC35TW57</accession>
<proteinExistence type="predicted"/>
<evidence type="ECO:0000313" key="2">
    <source>
        <dbReference type="WBParaSite" id="RSKR_0000489500.1"/>
    </source>
</evidence>